<evidence type="ECO:0000256" key="1">
    <source>
        <dbReference type="SAM" id="Phobius"/>
    </source>
</evidence>
<evidence type="ECO:0000313" key="2">
    <source>
        <dbReference type="EMBL" id="TDD62051.1"/>
    </source>
</evidence>
<name>A0A4R4ZSM2_9ACTN</name>
<organism evidence="2 3">
    <name type="scientific">Kribbella antibiotica</name>
    <dbReference type="NCBI Taxonomy" id="190195"/>
    <lineage>
        <taxon>Bacteria</taxon>
        <taxon>Bacillati</taxon>
        <taxon>Actinomycetota</taxon>
        <taxon>Actinomycetes</taxon>
        <taxon>Propionibacteriales</taxon>
        <taxon>Kribbellaceae</taxon>
        <taxon>Kribbella</taxon>
    </lineage>
</organism>
<feature type="transmembrane region" description="Helical" evidence="1">
    <location>
        <begin position="58"/>
        <end position="82"/>
    </location>
</feature>
<comment type="caution">
    <text evidence="2">The sequence shown here is derived from an EMBL/GenBank/DDBJ whole genome shotgun (WGS) entry which is preliminary data.</text>
</comment>
<keyword evidence="3" id="KW-1185">Reference proteome</keyword>
<protein>
    <submittedName>
        <fullName evidence="2">Uncharacterized protein</fullName>
    </submittedName>
</protein>
<keyword evidence="1" id="KW-1133">Transmembrane helix</keyword>
<sequence length="310" mass="33394">MALRDTWFYASDSRVFDASVRTRGAYFASDYLGGLVVVGAITAAILLTGIFYARYWAAVIGVLIIVGLVAAYSSGQSAWAFAERQSAKTLTTGEFPYLDRVQGACRTSIISVAGRSYLAGQWAPGGGGMFGGVRCGSIDFYRGWKYILRSRLPTGDGIDYDFAFAGRTEASASYVVVVTSQAVSPAKSSYYIQGYPMSNPAKPWKHKVPSGPGEYSIAGKAMQLGPLIVVPEYWGKETSSMDEQTKLTALNAATGKLVWTVRCPRRAMTAGQAMQLSEKSQPIEISCRNASSGSAETYHVGVDGKLRLIR</sequence>
<feature type="transmembrane region" description="Helical" evidence="1">
    <location>
        <begin position="31"/>
        <end position="52"/>
    </location>
</feature>
<dbReference type="AlphaFoldDB" id="A0A4R4ZSM2"/>
<evidence type="ECO:0000313" key="3">
    <source>
        <dbReference type="Proteomes" id="UP000295124"/>
    </source>
</evidence>
<dbReference type="RefSeq" id="WP_132165992.1">
    <property type="nucleotide sequence ID" value="NZ_SMKX01000009.1"/>
</dbReference>
<keyword evidence="1" id="KW-0812">Transmembrane</keyword>
<accession>A0A4R4ZSM2</accession>
<dbReference type="Proteomes" id="UP000295124">
    <property type="component" value="Unassembled WGS sequence"/>
</dbReference>
<proteinExistence type="predicted"/>
<reference evidence="2 3" key="1">
    <citation type="submission" date="2019-03" db="EMBL/GenBank/DDBJ databases">
        <title>Draft genome sequences of novel Actinobacteria.</title>
        <authorList>
            <person name="Sahin N."/>
            <person name="Ay H."/>
            <person name="Saygin H."/>
        </authorList>
    </citation>
    <scope>NUCLEOTIDE SEQUENCE [LARGE SCALE GENOMIC DNA]</scope>
    <source>
        <strain evidence="2 3">JCM 13523</strain>
    </source>
</reference>
<gene>
    <name evidence="2" type="ORF">E1263_05415</name>
</gene>
<keyword evidence="1" id="KW-0472">Membrane</keyword>
<dbReference type="OrthoDB" id="5492697at2"/>
<dbReference type="EMBL" id="SMKX01000009">
    <property type="protein sequence ID" value="TDD62051.1"/>
    <property type="molecule type" value="Genomic_DNA"/>
</dbReference>